<proteinExistence type="predicted"/>
<evidence type="ECO:0000256" key="1">
    <source>
        <dbReference type="ARBA" id="ARBA00023015"/>
    </source>
</evidence>
<dbReference type="PANTHER" id="PTHR46796">
    <property type="entry name" value="HTH-TYPE TRANSCRIPTIONAL ACTIVATOR RHAS-RELATED"/>
    <property type="match status" value="1"/>
</dbReference>
<gene>
    <name evidence="6" type="ORF">Nocox_35675</name>
</gene>
<dbReference type="InterPro" id="IPR009057">
    <property type="entry name" value="Homeodomain-like_sf"/>
</dbReference>
<evidence type="ECO:0000313" key="6">
    <source>
        <dbReference type="EMBL" id="QYC44694.1"/>
    </source>
</evidence>
<keyword evidence="2" id="KW-0238">DNA-binding</keyword>
<evidence type="ECO:0000256" key="2">
    <source>
        <dbReference type="ARBA" id="ARBA00023125"/>
    </source>
</evidence>
<evidence type="ECO:0000313" key="7">
    <source>
        <dbReference type="Proteomes" id="UP000824681"/>
    </source>
</evidence>
<protein>
    <submittedName>
        <fullName evidence="6">Transcriptional activator FtrA</fullName>
    </submittedName>
</protein>
<dbReference type="Pfam" id="PF02311">
    <property type="entry name" value="AraC_binding"/>
    <property type="match status" value="1"/>
</dbReference>
<accession>A0ABX8UD34</accession>
<keyword evidence="1" id="KW-0805">Transcription regulation</keyword>
<dbReference type="SMART" id="SM00342">
    <property type="entry name" value="HTH_ARAC"/>
    <property type="match status" value="1"/>
</dbReference>
<organism evidence="6 7">
    <name type="scientific">Nonomuraea coxensis DSM 45129</name>
    <dbReference type="NCBI Taxonomy" id="1122611"/>
    <lineage>
        <taxon>Bacteria</taxon>
        <taxon>Bacillati</taxon>
        <taxon>Actinomycetota</taxon>
        <taxon>Actinomycetes</taxon>
        <taxon>Streptosporangiales</taxon>
        <taxon>Streptosporangiaceae</taxon>
        <taxon>Nonomuraea</taxon>
    </lineage>
</organism>
<dbReference type="InterPro" id="IPR018062">
    <property type="entry name" value="HTH_AraC-typ_CS"/>
</dbReference>
<dbReference type="Pfam" id="PF12833">
    <property type="entry name" value="HTH_18"/>
    <property type="match status" value="1"/>
</dbReference>
<keyword evidence="7" id="KW-1185">Reference proteome</keyword>
<keyword evidence="4" id="KW-0804">Transcription</keyword>
<dbReference type="PROSITE" id="PS01124">
    <property type="entry name" value="HTH_ARAC_FAMILY_2"/>
    <property type="match status" value="1"/>
</dbReference>
<name>A0ABX8UD34_9ACTN</name>
<dbReference type="InterPro" id="IPR018060">
    <property type="entry name" value="HTH_AraC"/>
</dbReference>
<evidence type="ECO:0000256" key="3">
    <source>
        <dbReference type="ARBA" id="ARBA00023159"/>
    </source>
</evidence>
<dbReference type="Proteomes" id="UP000824681">
    <property type="component" value="Chromosome"/>
</dbReference>
<dbReference type="SUPFAM" id="SSF51215">
    <property type="entry name" value="Regulatory protein AraC"/>
    <property type="match status" value="1"/>
</dbReference>
<evidence type="ECO:0000256" key="4">
    <source>
        <dbReference type="ARBA" id="ARBA00023163"/>
    </source>
</evidence>
<dbReference type="RefSeq" id="WP_020544104.1">
    <property type="nucleotide sequence ID" value="NZ_CP068985.1"/>
</dbReference>
<dbReference type="InterPro" id="IPR050204">
    <property type="entry name" value="AraC_XylS_family_regulators"/>
</dbReference>
<reference evidence="6 7" key="1">
    <citation type="journal article" date="2021" name="ACS Chem. Biol.">
        <title>Genomic-Led Discovery of a Novel Glycopeptide Antibiotic by Nonomuraea coxensis DSM 45129.</title>
        <authorList>
            <person name="Yushchuk O."/>
            <person name="Vior N.M."/>
            <person name="Andreo-Vidal A."/>
            <person name="Berini F."/>
            <person name="Ruckert C."/>
            <person name="Busche T."/>
            <person name="Binda E."/>
            <person name="Kalinowski J."/>
            <person name="Truman A.W."/>
            <person name="Marinelli F."/>
        </authorList>
    </citation>
    <scope>NUCLEOTIDE SEQUENCE [LARGE SCALE GENOMIC DNA]</scope>
    <source>
        <strain evidence="6 7">DSM 45129</strain>
    </source>
</reference>
<evidence type="ECO:0000259" key="5">
    <source>
        <dbReference type="PROSITE" id="PS01124"/>
    </source>
</evidence>
<dbReference type="PROSITE" id="PS00041">
    <property type="entry name" value="HTH_ARAC_FAMILY_1"/>
    <property type="match status" value="1"/>
</dbReference>
<sequence length="280" mass="30159">MEGVGGDWARYWRAGRRRPLEAMYAHFERHVYHRHSHDTYSFGVTETGAQSFTCRGAAHTSAAGMVMAFNPDDPHDGHAADALGFTYRIVHIGPALVSEALADATGRRSPLPLFAAPLVADAAAAGALRAFHRALLDPAATALRRDELLAVTVTRLVRAAATQAPPDPPKARGTSAAVAARARGFLEDHLLDDPTAEELARATGGSRFAVYRAFVARYGMPPSDYQRLLRLRRARTLIADGVPIGEAAAATGFADQSHLTRWFVRCFGLTPGAYREAGES</sequence>
<keyword evidence="3" id="KW-0010">Activator</keyword>
<dbReference type="Gene3D" id="1.10.10.60">
    <property type="entry name" value="Homeodomain-like"/>
    <property type="match status" value="1"/>
</dbReference>
<dbReference type="InterPro" id="IPR003313">
    <property type="entry name" value="AraC-bd"/>
</dbReference>
<dbReference type="InterPro" id="IPR037923">
    <property type="entry name" value="HTH-like"/>
</dbReference>
<dbReference type="PANTHER" id="PTHR46796:SF2">
    <property type="entry name" value="TRANSCRIPTIONAL REGULATORY PROTEIN"/>
    <property type="match status" value="1"/>
</dbReference>
<dbReference type="SUPFAM" id="SSF46689">
    <property type="entry name" value="Homeodomain-like"/>
    <property type="match status" value="2"/>
</dbReference>
<feature type="domain" description="HTH araC/xylS-type" evidence="5">
    <location>
        <begin position="180"/>
        <end position="277"/>
    </location>
</feature>
<dbReference type="EMBL" id="CP068985">
    <property type="protein sequence ID" value="QYC44694.1"/>
    <property type="molecule type" value="Genomic_DNA"/>
</dbReference>